<feature type="domain" description="RNA-binding S4" evidence="6">
    <location>
        <begin position="11"/>
        <end position="77"/>
    </location>
</feature>
<name>A0ABV6IED9_9BURK</name>
<comment type="similarity">
    <text evidence="1">Belongs to the HSP15 family.</text>
</comment>
<protein>
    <submittedName>
        <fullName evidence="7">RNA-binding S4 domain-containing protein</fullName>
    </submittedName>
</protein>
<dbReference type="RefSeq" id="WP_390212219.1">
    <property type="nucleotide sequence ID" value="NZ_JBHLXJ010000009.1"/>
</dbReference>
<sequence>MNTKNSLTTSIRIDKWLWAARFFKTRSLACNAVELGRVLQNEQRVKPAHNLKVGDLLEIHQADQIWIVEVIKLSDVRGSATVAQGLYVETAESQLKRQQRAENRRYQQEPAAQISERPTKRQRRQLSNIHLD</sequence>
<dbReference type="Pfam" id="PF01479">
    <property type="entry name" value="S4"/>
    <property type="match status" value="1"/>
</dbReference>
<dbReference type="InterPro" id="IPR002942">
    <property type="entry name" value="S4_RNA-bd"/>
</dbReference>
<evidence type="ECO:0000256" key="2">
    <source>
        <dbReference type="ARBA" id="ARBA00022884"/>
    </source>
</evidence>
<dbReference type="PIRSF" id="PIRSF016821">
    <property type="entry name" value="HSP15"/>
    <property type="match status" value="1"/>
</dbReference>
<evidence type="ECO:0000256" key="3">
    <source>
        <dbReference type="ARBA" id="ARBA00023125"/>
    </source>
</evidence>
<dbReference type="Proteomes" id="UP001589844">
    <property type="component" value="Unassembled WGS sequence"/>
</dbReference>
<keyword evidence="3" id="KW-0238">DNA-binding</keyword>
<organism evidence="7 8">
    <name type="scientific">Undibacterium danionis</name>
    <dbReference type="NCBI Taxonomy" id="1812100"/>
    <lineage>
        <taxon>Bacteria</taxon>
        <taxon>Pseudomonadati</taxon>
        <taxon>Pseudomonadota</taxon>
        <taxon>Betaproteobacteria</taxon>
        <taxon>Burkholderiales</taxon>
        <taxon>Oxalobacteraceae</taxon>
        <taxon>Undibacterium</taxon>
    </lineage>
</organism>
<dbReference type="InterPro" id="IPR025708">
    <property type="entry name" value="HSP15"/>
</dbReference>
<keyword evidence="2 4" id="KW-0694">RNA-binding</keyword>
<evidence type="ECO:0000256" key="5">
    <source>
        <dbReference type="SAM" id="MobiDB-lite"/>
    </source>
</evidence>
<dbReference type="Gene3D" id="3.10.290.10">
    <property type="entry name" value="RNA-binding S4 domain"/>
    <property type="match status" value="1"/>
</dbReference>
<evidence type="ECO:0000313" key="7">
    <source>
        <dbReference type="EMBL" id="MFC0350200.1"/>
    </source>
</evidence>
<dbReference type="EMBL" id="JBHLXJ010000009">
    <property type="protein sequence ID" value="MFC0350200.1"/>
    <property type="molecule type" value="Genomic_DNA"/>
</dbReference>
<dbReference type="SMART" id="SM00363">
    <property type="entry name" value="S4"/>
    <property type="match status" value="1"/>
</dbReference>
<proteinExistence type="inferred from homology"/>
<feature type="region of interest" description="Disordered" evidence="5">
    <location>
        <begin position="98"/>
        <end position="132"/>
    </location>
</feature>
<dbReference type="InterPro" id="IPR036986">
    <property type="entry name" value="S4_RNA-bd_sf"/>
</dbReference>
<comment type="caution">
    <text evidence="7">The sequence shown here is derived from an EMBL/GenBank/DDBJ whole genome shotgun (WGS) entry which is preliminary data.</text>
</comment>
<evidence type="ECO:0000259" key="6">
    <source>
        <dbReference type="SMART" id="SM00363"/>
    </source>
</evidence>
<evidence type="ECO:0000313" key="8">
    <source>
        <dbReference type="Proteomes" id="UP001589844"/>
    </source>
</evidence>
<reference evidence="7 8" key="1">
    <citation type="submission" date="2024-09" db="EMBL/GenBank/DDBJ databases">
        <authorList>
            <person name="Sun Q."/>
            <person name="Mori K."/>
        </authorList>
    </citation>
    <scope>NUCLEOTIDE SEQUENCE [LARGE SCALE GENOMIC DNA]</scope>
    <source>
        <strain evidence="7 8">CCM 8677</strain>
    </source>
</reference>
<dbReference type="PROSITE" id="PS50889">
    <property type="entry name" value="S4"/>
    <property type="match status" value="1"/>
</dbReference>
<keyword evidence="8" id="KW-1185">Reference proteome</keyword>
<dbReference type="CDD" id="cd00165">
    <property type="entry name" value="S4"/>
    <property type="match status" value="1"/>
</dbReference>
<gene>
    <name evidence="7" type="ORF">ACFFJH_10310</name>
</gene>
<dbReference type="SUPFAM" id="SSF55174">
    <property type="entry name" value="Alpha-L RNA-binding motif"/>
    <property type="match status" value="1"/>
</dbReference>
<evidence type="ECO:0000256" key="4">
    <source>
        <dbReference type="PROSITE-ProRule" id="PRU00182"/>
    </source>
</evidence>
<accession>A0ABV6IED9</accession>
<evidence type="ECO:0000256" key="1">
    <source>
        <dbReference type="ARBA" id="ARBA00008396"/>
    </source>
</evidence>